<dbReference type="Gene3D" id="3.40.50.150">
    <property type="entry name" value="Vaccinia Virus protein VP39"/>
    <property type="match status" value="1"/>
</dbReference>
<dbReference type="RefSeq" id="WP_336589150.1">
    <property type="nucleotide sequence ID" value="NZ_JBBAXC010000037.1"/>
</dbReference>
<keyword evidence="2" id="KW-1185">Reference proteome</keyword>
<name>A0ABU8HKM6_9BACI</name>
<protein>
    <recommendedName>
        <fullName evidence="3">Class I SAM-dependent methyltransferase</fullName>
    </recommendedName>
</protein>
<evidence type="ECO:0008006" key="3">
    <source>
        <dbReference type="Google" id="ProtNLM"/>
    </source>
</evidence>
<organism evidence="1 2">
    <name type="scientific">Bacillus spongiae</name>
    <dbReference type="NCBI Taxonomy" id="2683610"/>
    <lineage>
        <taxon>Bacteria</taxon>
        <taxon>Bacillati</taxon>
        <taxon>Bacillota</taxon>
        <taxon>Bacilli</taxon>
        <taxon>Bacillales</taxon>
        <taxon>Bacillaceae</taxon>
        <taxon>Bacillus</taxon>
    </lineage>
</organism>
<comment type="caution">
    <text evidence="1">The sequence shown here is derived from an EMBL/GenBank/DDBJ whole genome shotgun (WGS) entry which is preliminary data.</text>
</comment>
<dbReference type="InterPro" id="IPR029063">
    <property type="entry name" value="SAM-dependent_MTases_sf"/>
</dbReference>
<evidence type="ECO:0000313" key="1">
    <source>
        <dbReference type="EMBL" id="MEI5909706.1"/>
    </source>
</evidence>
<proteinExistence type="predicted"/>
<evidence type="ECO:0000313" key="2">
    <source>
        <dbReference type="Proteomes" id="UP001312865"/>
    </source>
</evidence>
<gene>
    <name evidence="1" type="ORF">WAK64_22200</name>
</gene>
<reference evidence="1 2" key="1">
    <citation type="journal article" date="2018" name="J. Microbiol.">
        <title>Bacillus spongiae sp. nov., isolated from sponge of Jeju Island.</title>
        <authorList>
            <person name="Lee G.E."/>
            <person name="Im W.T."/>
            <person name="Park J.S."/>
        </authorList>
    </citation>
    <scope>NUCLEOTIDE SEQUENCE [LARGE SCALE GENOMIC DNA]</scope>
    <source>
        <strain evidence="1 2">135PIL107-10</strain>
    </source>
</reference>
<accession>A0ABU8HKM6</accession>
<sequence length="158" mass="18271">MFQLVTIAKAFHWMDRPSILDELFDMVHDNGGVAIIDSYEANKKLTKWQAQLKEIIEKWYGKERRAGKTTYTHPTMSHEEVISNSKFTLKVHRFPSYDVTWTVESIIGNLYSTSYGCQRFVKITLSHSSKLREALLTVNRNGIFKESLNLSVKLAVKK</sequence>
<dbReference type="EMBL" id="JBBAXC010000037">
    <property type="protein sequence ID" value="MEI5909706.1"/>
    <property type="molecule type" value="Genomic_DNA"/>
</dbReference>
<dbReference type="Proteomes" id="UP001312865">
    <property type="component" value="Unassembled WGS sequence"/>
</dbReference>